<gene>
    <name evidence="2" type="ORF">MYCTH_87669</name>
</gene>
<proteinExistence type="predicted"/>
<organism evidence="2 3">
    <name type="scientific">Thermothelomyces thermophilus (strain ATCC 42464 / BCRC 31852 / DSM 1799)</name>
    <name type="common">Sporotrichum thermophile</name>
    <dbReference type="NCBI Taxonomy" id="573729"/>
    <lineage>
        <taxon>Eukaryota</taxon>
        <taxon>Fungi</taxon>
        <taxon>Dikarya</taxon>
        <taxon>Ascomycota</taxon>
        <taxon>Pezizomycotina</taxon>
        <taxon>Sordariomycetes</taxon>
        <taxon>Sordariomycetidae</taxon>
        <taxon>Sordariales</taxon>
        <taxon>Chaetomiaceae</taxon>
        <taxon>Thermothelomyces</taxon>
    </lineage>
</organism>
<dbReference type="InParanoid" id="G2Q7C9"/>
<dbReference type="KEGG" id="mtm:MYCTH_87669"/>
<dbReference type="HOGENOM" id="CLU_2980732_0_0_1"/>
<dbReference type="GeneID" id="11511964"/>
<dbReference type="VEuPathDB" id="FungiDB:MYCTH_87669"/>
<protein>
    <submittedName>
        <fullName evidence="2">Uncharacterized protein</fullName>
    </submittedName>
</protein>
<dbReference type="RefSeq" id="XP_003661285.1">
    <property type="nucleotide sequence ID" value="XM_003661237.1"/>
</dbReference>
<accession>G2Q7C9</accession>
<feature type="region of interest" description="Disordered" evidence="1">
    <location>
        <begin position="1"/>
        <end position="58"/>
    </location>
</feature>
<reference evidence="2 3" key="1">
    <citation type="journal article" date="2011" name="Nat. Biotechnol.">
        <title>Comparative genomic analysis of the thermophilic biomass-degrading fungi Myceliophthora thermophila and Thielavia terrestris.</title>
        <authorList>
            <person name="Berka R.M."/>
            <person name="Grigoriev I.V."/>
            <person name="Otillar R."/>
            <person name="Salamov A."/>
            <person name="Grimwood J."/>
            <person name="Reid I."/>
            <person name="Ishmael N."/>
            <person name="John T."/>
            <person name="Darmond C."/>
            <person name="Moisan M.-C."/>
            <person name="Henrissat B."/>
            <person name="Coutinho P.M."/>
            <person name="Lombard V."/>
            <person name="Natvig D.O."/>
            <person name="Lindquist E."/>
            <person name="Schmutz J."/>
            <person name="Lucas S."/>
            <person name="Harris P."/>
            <person name="Powlowski J."/>
            <person name="Bellemare A."/>
            <person name="Taylor D."/>
            <person name="Butler G."/>
            <person name="de Vries R.P."/>
            <person name="Allijn I.E."/>
            <person name="van den Brink J."/>
            <person name="Ushinsky S."/>
            <person name="Storms R."/>
            <person name="Powell A.J."/>
            <person name="Paulsen I.T."/>
            <person name="Elbourne L.D.H."/>
            <person name="Baker S.E."/>
            <person name="Magnuson J."/>
            <person name="LaBoissiere S."/>
            <person name="Clutterbuck A.J."/>
            <person name="Martinez D."/>
            <person name="Wogulis M."/>
            <person name="de Leon A.L."/>
            <person name="Rey M.W."/>
            <person name="Tsang A."/>
        </authorList>
    </citation>
    <scope>NUCLEOTIDE SEQUENCE [LARGE SCALE GENOMIC DNA]</scope>
    <source>
        <strain evidence="3">ATCC 42464 / BCRC 31852 / DSM 1799</strain>
    </source>
</reference>
<name>G2Q7C9_THET4</name>
<dbReference type="Proteomes" id="UP000007322">
    <property type="component" value="Chromosome 2"/>
</dbReference>
<evidence type="ECO:0000313" key="2">
    <source>
        <dbReference type="EMBL" id="AEO56040.1"/>
    </source>
</evidence>
<keyword evidence="3" id="KW-1185">Reference proteome</keyword>
<feature type="compositionally biased region" description="Pro residues" evidence="1">
    <location>
        <begin position="1"/>
        <end position="10"/>
    </location>
</feature>
<sequence>MRRGPAPPSGTPALPSPEKTGPRAAAVLRPGRRPISEPRGREAGPPPRIVRRCSFTLR</sequence>
<dbReference type="EMBL" id="CP003003">
    <property type="protein sequence ID" value="AEO56040.1"/>
    <property type="molecule type" value="Genomic_DNA"/>
</dbReference>
<evidence type="ECO:0000256" key="1">
    <source>
        <dbReference type="SAM" id="MobiDB-lite"/>
    </source>
</evidence>
<dbReference type="AlphaFoldDB" id="G2Q7C9"/>
<evidence type="ECO:0000313" key="3">
    <source>
        <dbReference type="Proteomes" id="UP000007322"/>
    </source>
</evidence>